<dbReference type="AlphaFoldDB" id="A0A7X5QPM4"/>
<accession>A0A7X5QPM4</accession>
<evidence type="ECO:0000256" key="1">
    <source>
        <dbReference type="SAM" id="Phobius"/>
    </source>
</evidence>
<keyword evidence="1" id="KW-1133">Transmembrane helix</keyword>
<keyword evidence="3" id="KW-1185">Reference proteome</keyword>
<reference evidence="2 3" key="1">
    <citation type="submission" date="2018-02" db="EMBL/GenBank/DDBJ databases">
        <authorList>
            <person name="Machado R.A."/>
        </authorList>
    </citation>
    <scope>NUCLEOTIDE SEQUENCE [LARGE SCALE GENOMIC DNA]</scope>
    <source>
        <strain evidence="2 3">DSM 23271</strain>
    </source>
</reference>
<dbReference type="EMBL" id="PUJV01000027">
    <property type="protein sequence ID" value="NHB98170.1"/>
    <property type="molecule type" value="Genomic_DNA"/>
</dbReference>
<evidence type="ECO:0000313" key="2">
    <source>
        <dbReference type="EMBL" id="NHB98170.1"/>
    </source>
</evidence>
<keyword evidence="1" id="KW-0472">Membrane</keyword>
<proteinExistence type="predicted"/>
<feature type="transmembrane region" description="Helical" evidence="1">
    <location>
        <begin position="12"/>
        <end position="33"/>
    </location>
</feature>
<evidence type="ECO:0000313" key="3">
    <source>
        <dbReference type="Proteomes" id="UP000547931"/>
    </source>
</evidence>
<sequence length="78" mass="8835">MRGAKPREANGLTSWYLFSVFRLAVYAADFLWWGAAAKHRVVTGVLIQICDDAFTLDPGRKYPPKREQKLGGVIIRLK</sequence>
<dbReference type="Proteomes" id="UP000547931">
    <property type="component" value="Unassembled WGS sequence"/>
</dbReference>
<comment type="caution">
    <text evidence="2">The sequence shown here is derived from an EMBL/GenBank/DDBJ whole genome shotgun (WGS) entry which is preliminary data.</text>
</comment>
<gene>
    <name evidence="2" type="ORF">C5470_18115</name>
</gene>
<protein>
    <submittedName>
        <fullName evidence="2">Uncharacterized protein</fullName>
    </submittedName>
</protein>
<organism evidence="2 3">
    <name type="scientific">Photorhabdus stackebrandtii</name>
    <dbReference type="NCBI Taxonomy" id="1123042"/>
    <lineage>
        <taxon>Bacteria</taxon>
        <taxon>Pseudomonadati</taxon>
        <taxon>Pseudomonadota</taxon>
        <taxon>Gammaproteobacteria</taxon>
        <taxon>Enterobacterales</taxon>
        <taxon>Morganellaceae</taxon>
        <taxon>Photorhabdus</taxon>
    </lineage>
</organism>
<name>A0A7X5QPM4_9GAMM</name>
<keyword evidence="1" id="KW-0812">Transmembrane</keyword>